<organism evidence="2 3">
    <name type="scientific">Rhizopus oryzae</name>
    <name type="common">Mucormycosis agent</name>
    <name type="synonym">Rhizopus arrhizus var. delemar</name>
    <dbReference type="NCBI Taxonomy" id="64495"/>
    <lineage>
        <taxon>Eukaryota</taxon>
        <taxon>Fungi</taxon>
        <taxon>Fungi incertae sedis</taxon>
        <taxon>Mucoromycota</taxon>
        <taxon>Mucoromycotina</taxon>
        <taxon>Mucoromycetes</taxon>
        <taxon>Mucorales</taxon>
        <taxon>Mucorineae</taxon>
        <taxon>Rhizopodaceae</taxon>
        <taxon>Rhizopus</taxon>
    </lineage>
</organism>
<proteinExistence type="predicted"/>
<dbReference type="AlphaFoldDB" id="A0A9P6WU88"/>
<reference evidence="2" key="1">
    <citation type="journal article" date="2020" name="Microb. Genom.">
        <title>Genetic diversity of clinical and environmental Mucorales isolates obtained from an investigation of mucormycosis cases among solid organ transplant recipients.</title>
        <authorList>
            <person name="Nguyen M.H."/>
            <person name="Kaul D."/>
            <person name="Muto C."/>
            <person name="Cheng S.J."/>
            <person name="Richter R.A."/>
            <person name="Bruno V.M."/>
            <person name="Liu G."/>
            <person name="Beyhan S."/>
            <person name="Sundermann A.J."/>
            <person name="Mounaud S."/>
            <person name="Pasculle A.W."/>
            <person name="Nierman W.C."/>
            <person name="Driscoll E."/>
            <person name="Cumbie R."/>
            <person name="Clancy C.J."/>
            <person name="Dupont C.L."/>
        </authorList>
    </citation>
    <scope>NUCLEOTIDE SEQUENCE</scope>
    <source>
        <strain evidence="2">GL11</strain>
    </source>
</reference>
<keyword evidence="3" id="KW-1185">Reference proteome</keyword>
<evidence type="ECO:0000256" key="1">
    <source>
        <dbReference type="SAM" id="MobiDB-lite"/>
    </source>
</evidence>
<feature type="region of interest" description="Disordered" evidence="1">
    <location>
        <begin position="122"/>
        <end position="156"/>
    </location>
</feature>
<evidence type="ECO:0000313" key="3">
    <source>
        <dbReference type="Proteomes" id="UP000716291"/>
    </source>
</evidence>
<gene>
    <name evidence="2" type="ORF">G6F64_014082</name>
</gene>
<dbReference type="EMBL" id="JAANQT010007169">
    <property type="protein sequence ID" value="KAG1288700.1"/>
    <property type="molecule type" value="Genomic_DNA"/>
</dbReference>
<accession>A0A9P6WU88</accession>
<dbReference type="Proteomes" id="UP000716291">
    <property type="component" value="Unassembled WGS sequence"/>
</dbReference>
<protein>
    <submittedName>
        <fullName evidence="2">Uncharacterized protein</fullName>
    </submittedName>
</protein>
<name>A0A9P6WU88_RHIOR</name>
<sequence length="156" mass="17145">MKNFLDPPNLGIARLAPATLPLLPRRSRFFGQVRRLSTAVTRNNTPTPVNRATATQRPLVPIQRTTIPFGNRVANNSFGGSFPASCRRSTPTVLTPLGSTFSQQLGEYRRSTRLQNTFSHATTSLNRLHPSPTPIVQRPTTPIGPSHSRPTHQTGD</sequence>
<evidence type="ECO:0000313" key="2">
    <source>
        <dbReference type="EMBL" id="KAG1288700.1"/>
    </source>
</evidence>
<comment type="caution">
    <text evidence="2">The sequence shown here is derived from an EMBL/GenBank/DDBJ whole genome shotgun (WGS) entry which is preliminary data.</text>
</comment>